<dbReference type="Proteomes" id="UP000007305">
    <property type="component" value="Chromosome 5"/>
</dbReference>
<reference evidence="2" key="2">
    <citation type="submission" date="2019-07" db="EMBL/GenBank/DDBJ databases">
        <authorList>
            <person name="Seetharam A."/>
            <person name="Woodhouse M."/>
            <person name="Cannon E."/>
        </authorList>
    </citation>
    <scope>NUCLEOTIDE SEQUENCE [LARGE SCALE GENOMIC DNA]</scope>
    <source>
        <strain evidence="2">cv. B73</strain>
    </source>
</reference>
<protein>
    <submittedName>
        <fullName evidence="2">Uncharacterized protein</fullName>
    </submittedName>
</protein>
<proteinExistence type="predicted"/>
<dbReference type="InParanoid" id="A0A804PDT2"/>
<dbReference type="AlphaFoldDB" id="A0A804PDT2"/>
<reference evidence="3" key="1">
    <citation type="journal article" date="2009" name="Science">
        <title>The B73 maize genome: complexity, diversity, and dynamics.</title>
        <authorList>
            <person name="Schnable P.S."/>
            <person name="Ware D."/>
            <person name="Fulton R.S."/>
            <person name="Stein J.C."/>
            <person name="Wei F."/>
            <person name="Pasternak S."/>
            <person name="Liang C."/>
            <person name="Zhang J."/>
            <person name="Fulton L."/>
            <person name="Graves T.A."/>
            <person name="Minx P."/>
            <person name="Reily A.D."/>
            <person name="Courtney L."/>
            <person name="Kruchowski S.S."/>
            <person name="Tomlinson C."/>
            <person name="Strong C."/>
            <person name="Delehaunty K."/>
            <person name="Fronick C."/>
            <person name="Courtney B."/>
            <person name="Rock S.M."/>
            <person name="Belter E."/>
            <person name="Du F."/>
            <person name="Kim K."/>
            <person name="Abbott R.M."/>
            <person name="Cotton M."/>
            <person name="Levy A."/>
            <person name="Marchetto P."/>
            <person name="Ochoa K."/>
            <person name="Jackson S.M."/>
            <person name="Gillam B."/>
            <person name="Chen W."/>
            <person name="Yan L."/>
            <person name="Higginbotham J."/>
            <person name="Cardenas M."/>
            <person name="Waligorski J."/>
            <person name="Applebaum E."/>
            <person name="Phelps L."/>
            <person name="Falcone J."/>
            <person name="Kanchi K."/>
            <person name="Thane T."/>
            <person name="Scimone A."/>
            <person name="Thane N."/>
            <person name="Henke J."/>
            <person name="Wang T."/>
            <person name="Ruppert J."/>
            <person name="Shah N."/>
            <person name="Rotter K."/>
            <person name="Hodges J."/>
            <person name="Ingenthron E."/>
            <person name="Cordes M."/>
            <person name="Kohlberg S."/>
            <person name="Sgro J."/>
            <person name="Delgado B."/>
            <person name="Mead K."/>
            <person name="Chinwalla A."/>
            <person name="Leonard S."/>
            <person name="Crouse K."/>
            <person name="Collura K."/>
            <person name="Kudrna D."/>
            <person name="Currie J."/>
            <person name="He R."/>
            <person name="Angelova A."/>
            <person name="Rajasekar S."/>
            <person name="Mueller T."/>
            <person name="Lomeli R."/>
            <person name="Scara G."/>
            <person name="Ko A."/>
            <person name="Delaney K."/>
            <person name="Wissotski M."/>
            <person name="Lopez G."/>
            <person name="Campos D."/>
            <person name="Braidotti M."/>
            <person name="Ashley E."/>
            <person name="Golser W."/>
            <person name="Kim H."/>
            <person name="Lee S."/>
            <person name="Lin J."/>
            <person name="Dujmic Z."/>
            <person name="Kim W."/>
            <person name="Talag J."/>
            <person name="Zuccolo A."/>
            <person name="Fan C."/>
            <person name="Sebastian A."/>
            <person name="Kramer M."/>
            <person name="Spiegel L."/>
            <person name="Nascimento L."/>
            <person name="Zutavern T."/>
            <person name="Miller B."/>
            <person name="Ambroise C."/>
            <person name="Muller S."/>
            <person name="Spooner W."/>
            <person name="Narechania A."/>
            <person name="Ren L."/>
            <person name="Wei S."/>
            <person name="Kumari S."/>
            <person name="Faga B."/>
            <person name="Levy M.J."/>
            <person name="McMahan L."/>
            <person name="Van Buren P."/>
            <person name="Vaughn M.W."/>
            <person name="Ying K."/>
            <person name="Yeh C.-T."/>
            <person name="Emrich S.J."/>
            <person name="Jia Y."/>
            <person name="Kalyanaraman A."/>
            <person name="Hsia A.-P."/>
            <person name="Barbazuk W.B."/>
            <person name="Baucom R.S."/>
            <person name="Brutnell T.P."/>
            <person name="Carpita N.C."/>
            <person name="Chaparro C."/>
            <person name="Chia J.-M."/>
            <person name="Deragon J.-M."/>
            <person name="Estill J.C."/>
            <person name="Fu Y."/>
            <person name="Jeddeloh J.A."/>
            <person name="Han Y."/>
            <person name="Lee H."/>
            <person name="Li P."/>
            <person name="Lisch D.R."/>
            <person name="Liu S."/>
            <person name="Liu Z."/>
            <person name="Nagel D.H."/>
            <person name="McCann M.C."/>
            <person name="SanMiguel P."/>
            <person name="Myers A.M."/>
            <person name="Nettleton D."/>
            <person name="Nguyen J."/>
            <person name="Penning B.W."/>
            <person name="Ponnala L."/>
            <person name="Schneider K.L."/>
            <person name="Schwartz D.C."/>
            <person name="Sharma A."/>
            <person name="Soderlund C."/>
            <person name="Springer N.M."/>
            <person name="Sun Q."/>
            <person name="Wang H."/>
            <person name="Waterman M."/>
            <person name="Westerman R."/>
            <person name="Wolfgruber T.K."/>
            <person name="Yang L."/>
            <person name="Yu Y."/>
            <person name="Zhang L."/>
            <person name="Zhou S."/>
            <person name="Zhu Q."/>
            <person name="Bennetzen J.L."/>
            <person name="Dawe R.K."/>
            <person name="Jiang J."/>
            <person name="Jiang N."/>
            <person name="Presting G.G."/>
            <person name="Wessler S.R."/>
            <person name="Aluru S."/>
            <person name="Martienssen R.A."/>
            <person name="Clifton S.W."/>
            <person name="McCombie W.R."/>
            <person name="Wing R.A."/>
            <person name="Wilson R.K."/>
        </authorList>
    </citation>
    <scope>NUCLEOTIDE SEQUENCE [LARGE SCALE GENOMIC DNA]</scope>
    <source>
        <strain evidence="3">cv. B73</strain>
    </source>
</reference>
<accession>A0A804PDT2</accession>
<evidence type="ECO:0000256" key="1">
    <source>
        <dbReference type="SAM" id="MobiDB-lite"/>
    </source>
</evidence>
<evidence type="ECO:0000313" key="2">
    <source>
        <dbReference type="EnsemblPlants" id="Zm00001eb228710_P001"/>
    </source>
</evidence>
<keyword evidence="3" id="KW-1185">Reference proteome</keyword>
<dbReference type="Gramene" id="Zm00001eb228710_T001">
    <property type="protein sequence ID" value="Zm00001eb228710_P001"/>
    <property type="gene ID" value="Zm00001eb228710"/>
</dbReference>
<sequence>MGHALAEPRPPRRLAGTPLEPPIARAARSGPATLPPPPSSGNLWQRAVTPGSKRRVASHSTRAARPPAQLPQALNSAQLDEAGTGTAVGRCTGWTDPFTSGVVGVSGGARLRGGRGLDLSAVVGSREDKF</sequence>
<feature type="region of interest" description="Disordered" evidence="1">
    <location>
        <begin position="1"/>
        <end position="70"/>
    </location>
</feature>
<name>A0A804PDT2_MAIZE</name>
<reference evidence="2" key="3">
    <citation type="submission" date="2021-05" db="UniProtKB">
        <authorList>
            <consortium name="EnsemblPlants"/>
        </authorList>
    </citation>
    <scope>IDENTIFICATION</scope>
    <source>
        <strain evidence="2">cv. B73</strain>
    </source>
</reference>
<evidence type="ECO:0000313" key="3">
    <source>
        <dbReference type="Proteomes" id="UP000007305"/>
    </source>
</evidence>
<dbReference type="EnsemblPlants" id="Zm00001eb228710_T001">
    <property type="protein sequence ID" value="Zm00001eb228710_P001"/>
    <property type="gene ID" value="Zm00001eb228710"/>
</dbReference>
<organism evidence="2 3">
    <name type="scientific">Zea mays</name>
    <name type="common">Maize</name>
    <dbReference type="NCBI Taxonomy" id="4577"/>
    <lineage>
        <taxon>Eukaryota</taxon>
        <taxon>Viridiplantae</taxon>
        <taxon>Streptophyta</taxon>
        <taxon>Embryophyta</taxon>
        <taxon>Tracheophyta</taxon>
        <taxon>Spermatophyta</taxon>
        <taxon>Magnoliopsida</taxon>
        <taxon>Liliopsida</taxon>
        <taxon>Poales</taxon>
        <taxon>Poaceae</taxon>
        <taxon>PACMAD clade</taxon>
        <taxon>Panicoideae</taxon>
        <taxon>Andropogonodae</taxon>
        <taxon>Andropogoneae</taxon>
        <taxon>Tripsacinae</taxon>
        <taxon>Zea</taxon>
    </lineage>
</organism>